<evidence type="ECO:0000313" key="7">
    <source>
        <dbReference type="Proteomes" id="UP001141327"/>
    </source>
</evidence>
<dbReference type="PROSITE" id="PS50088">
    <property type="entry name" value="ANK_REPEAT"/>
    <property type="match status" value="5"/>
</dbReference>
<feature type="region of interest" description="Disordered" evidence="4">
    <location>
        <begin position="334"/>
        <end position="403"/>
    </location>
</feature>
<dbReference type="SMART" id="SM00670">
    <property type="entry name" value="PINc"/>
    <property type="match status" value="1"/>
</dbReference>
<evidence type="ECO:0000256" key="3">
    <source>
        <dbReference type="PROSITE-ProRule" id="PRU00023"/>
    </source>
</evidence>
<dbReference type="PANTHER" id="PTHR24173:SF74">
    <property type="entry name" value="ANKYRIN REPEAT DOMAIN-CONTAINING PROTEIN 16"/>
    <property type="match status" value="1"/>
</dbReference>
<dbReference type="EMBL" id="JAPMOS010000007">
    <property type="protein sequence ID" value="KAJ4461436.1"/>
    <property type="molecule type" value="Genomic_DNA"/>
</dbReference>
<keyword evidence="7" id="KW-1185">Reference proteome</keyword>
<dbReference type="Pfam" id="PF12796">
    <property type="entry name" value="Ank_2"/>
    <property type="match status" value="2"/>
</dbReference>
<accession>A0ABQ8USL9</accession>
<dbReference type="InterPro" id="IPR036770">
    <property type="entry name" value="Ankyrin_rpt-contain_sf"/>
</dbReference>
<keyword evidence="1" id="KW-0677">Repeat</keyword>
<sequence length="557" mass="60956">MAHPQPHLVELCEQRRWPEALAQILQETTNEQEINLVNDPDVRCTPLHFAAQAGERIVIEALLAKKSAIAKDKYGLTPLHRAARNGHAEACRLLLAAGATLDVTNVDGETPLFAAVSSDSREVVQLFLESGAQIGPVNVDGETPLHHACFWGRDENALLLVVRGASVDAPDGHGQTPIMQAVRQGHNAAVETMIRCGARLDALDGNGETPLHHACRAGQAEVARTLLANGANPNARSRTGKKPTDLITQPIMVSRFRTVFTRTTLEPLPLYDLEATAALTKAVTAVPPHPPEPQSIESLRVRTASFQSIAALLEATAPAAFGFTFPLGLPSPGHRPLNWRGTGPRRASRGDSTTSSASRSPAPPRRETRPPPRSRGPRNSRSSYRGPPPPRAAPGPEPRYGTVVVPDTNVLIDRAGYPSLEVLRDSFDSVVMVPWTAVSELDMLKNSTRHEVARAARHVTHLLFEEIERGRQVGTTRPQGWWLQLQQTHQRRPLKHGDTSRRRADERILEAALYFREVSRATVLLTSDVGLRLLASSSGVDTQDIKEWVRSSREHDL</sequence>
<feature type="repeat" description="ANK" evidence="3">
    <location>
        <begin position="74"/>
        <end position="106"/>
    </location>
</feature>
<dbReference type="Gene3D" id="3.40.50.1010">
    <property type="entry name" value="5'-nuclease"/>
    <property type="match status" value="1"/>
</dbReference>
<feature type="repeat" description="ANK" evidence="3">
    <location>
        <begin position="173"/>
        <end position="205"/>
    </location>
</feature>
<evidence type="ECO:0000256" key="1">
    <source>
        <dbReference type="ARBA" id="ARBA00022737"/>
    </source>
</evidence>
<evidence type="ECO:0000256" key="2">
    <source>
        <dbReference type="ARBA" id="ARBA00023043"/>
    </source>
</evidence>
<comment type="caution">
    <text evidence="6">The sequence shown here is derived from an EMBL/GenBank/DDBJ whole genome shotgun (WGS) entry which is preliminary data.</text>
</comment>
<dbReference type="Pfam" id="PF13637">
    <property type="entry name" value="Ank_4"/>
    <property type="match status" value="1"/>
</dbReference>
<evidence type="ECO:0000259" key="5">
    <source>
        <dbReference type="SMART" id="SM00670"/>
    </source>
</evidence>
<feature type="repeat" description="ANK" evidence="3">
    <location>
        <begin position="140"/>
        <end position="172"/>
    </location>
</feature>
<dbReference type="Gene3D" id="1.25.40.20">
    <property type="entry name" value="Ankyrin repeat-containing domain"/>
    <property type="match status" value="3"/>
</dbReference>
<dbReference type="PANTHER" id="PTHR24173">
    <property type="entry name" value="ANKYRIN REPEAT CONTAINING"/>
    <property type="match status" value="1"/>
</dbReference>
<dbReference type="SUPFAM" id="SSF48403">
    <property type="entry name" value="Ankyrin repeat"/>
    <property type="match status" value="1"/>
</dbReference>
<proteinExistence type="predicted"/>
<dbReference type="InterPro" id="IPR002110">
    <property type="entry name" value="Ankyrin_rpt"/>
</dbReference>
<feature type="domain" description="PIN" evidence="5">
    <location>
        <begin position="402"/>
        <end position="533"/>
    </location>
</feature>
<dbReference type="SMART" id="SM00248">
    <property type="entry name" value="ANK"/>
    <property type="match status" value="6"/>
</dbReference>
<dbReference type="InterPro" id="IPR002716">
    <property type="entry name" value="PIN_dom"/>
</dbReference>
<feature type="repeat" description="ANK" evidence="3">
    <location>
        <begin position="107"/>
        <end position="139"/>
    </location>
</feature>
<evidence type="ECO:0000256" key="4">
    <source>
        <dbReference type="SAM" id="MobiDB-lite"/>
    </source>
</evidence>
<dbReference type="PROSITE" id="PS50297">
    <property type="entry name" value="ANK_REP_REGION"/>
    <property type="match status" value="5"/>
</dbReference>
<feature type="compositionally biased region" description="Low complexity" evidence="4">
    <location>
        <begin position="350"/>
        <end position="360"/>
    </location>
</feature>
<feature type="repeat" description="ANK" evidence="3">
    <location>
        <begin position="206"/>
        <end position="238"/>
    </location>
</feature>
<dbReference type="InterPro" id="IPR029060">
    <property type="entry name" value="PIN-like_dom_sf"/>
</dbReference>
<organism evidence="6 7">
    <name type="scientific">Paratrimastix pyriformis</name>
    <dbReference type="NCBI Taxonomy" id="342808"/>
    <lineage>
        <taxon>Eukaryota</taxon>
        <taxon>Metamonada</taxon>
        <taxon>Preaxostyla</taxon>
        <taxon>Paratrimastigidae</taxon>
        <taxon>Paratrimastix</taxon>
    </lineage>
</organism>
<evidence type="ECO:0000313" key="6">
    <source>
        <dbReference type="EMBL" id="KAJ4461436.1"/>
    </source>
</evidence>
<dbReference type="Pfam" id="PF13638">
    <property type="entry name" value="PIN_4"/>
    <property type="match status" value="1"/>
</dbReference>
<gene>
    <name evidence="6" type="ORF">PAPYR_2005</name>
</gene>
<name>A0ABQ8USL9_9EUKA</name>
<protein>
    <submittedName>
        <fullName evidence="6">Ankyrin repeat protein</fullName>
    </submittedName>
</protein>
<dbReference type="PRINTS" id="PR01415">
    <property type="entry name" value="ANKYRIN"/>
</dbReference>
<feature type="compositionally biased region" description="Pro residues" evidence="4">
    <location>
        <begin position="386"/>
        <end position="397"/>
    </location>
</feature>
<reference evidence="6" key="1">
    <citation type="journal article" date="2022" name="bioRxiv">
        <title>Genomics of Preaxostyla Flagellates Illuminates Evolutionary Transitions and the Path Towards Mitochondrial Loss.</title>
        <authorList>
            <person name="Novak L.V.F."/>
            <person name="Treitli S.C."/>
            <person name="Pyrih J."/>
            <person name="Halakuc P."/>
            <person name="Pipaliya S.V."/>
            <person name="Vacek V."/>
            <person name="Brzon O."/>
            <person name="Soukal P."/>
            <person name="Eme L."/>
            <person name="Dacks J.B."/>
            <person name="Karnkowska A."/>
            <person name="Elias M."/>
            <person name="Hampl V."/>
        </authorList>
    </citation>
    <scope>NUCLEOTIDE SEQUENCE</scope>
    <source>
        <strain evidence="6">RCP-MX</strain>
    </source>
</reference>
<dbReference type="Proteomes" id="UP001141327">
    <property type="component" value="Unassembled WGS sequence"/>
</dbReference>
<dbReference type="SUPFAM" id="SSF88723">
    <property type="entry name" value="PIN domain-like"/>
    <property type="match status" value="1"/>
</dbReference>
<keyword evidence="2 3" id="KW-0040">ANK repeat</keyword>